<accession>A0A381VY76</accession>
<dbReference type="AlphaFoldDB" id="A0A381VY76"/>
<feature type="domain" description="VWFA" evidence="1">
    <location>
        <begin position="13"/>
        <end position="258"/>
    </location>
</feature>
<reference evidence="2" key="1">
    <citation type="submission" date="2018-05" db="EMBL/GenBank/DDBJ databases">
        <authorList>
            <person name="Lanie J.A."/>
            <person name="Ng W.-L."/>
            <person name="Kazmierczak K.M."/>
            <person name="Andrzejewski T.M."/>
            <person name="Davidsen T.M."/>
            <person name="Wayne K.J."/>
            <person name="Tettelin H."/>
            <person name="Glass J.I."/>
            <person name="Rusch D."/>
            <person name="Podicherti R."/>
            <person name="Tsui H.-C.T."/>
            <person name="Winkler M.E."/>
        </authorList>
    </citation>
    <scope>NUCLEOTIDE SEQUENCE</scope>
</reference>
<sequence>MYSKNISTNDPTLVLFLIDQSGSMGGYWGGTGIGKSDLAANALNQTLYDLALRACMKDGEITDRIHVGIIGYGDPGVKSLLGAADGWLPATEWCTSFSEVRKVPVSHDGSRVIEKEVPIWVEPRSNNGTPMGEALRMAAGIVSRHSSTHSSSHPPIVINITDGEAGGIAQPAADIRSCSTEDGDALLFTIQISSDGGHPLLFPASPPSSASAATQELFRISSEVPGVMASRARHMGIQVPEGARGIALNADPLALTQLLQVGTTLVYSPDSCLPAPEDPEGIHA</sequence>
<dbReference type="InterPro" id="IPR002035">
    <property type="entry name" value="VWF_A"/>
</dbReference>
<name>A0A381VY76_9ZZZZ</name>
<dbReference type="InterPro" id="IPR036465">
    <property type="entry name" value="vWFA_dom_sf"/>
</dbReference>
<dbReference type="SMART" id="SM00327">
    <property type="entry name" value="VWA"/>
    <property type="match status" value="1"/>
</dbReference>
<dbReference type="CDD" id="cd00198">
    <property type="entry name" value="vWFA"/>
    <property type="match status" value="1"/>
</dbReference>
<evidence type="ECO:0000313" key="2">
    <source>
        <dbReference type="EMBL" id="SVA45246.1"/>
    </source>
</evidence>
<evidence type="ECO:0000259" key="1">
    <source>
        <dbReference type="PROSITE" id="PS50234"/>
    </source>
</evidence>
<protein>
    <recommendedName>
        <fullName evidence="1">VWFA domain-containing protein</fullName>
    </recommendedName>
</protein>
<gene>
    <name evidence="2" type="ORF">METZ01_LOCUS98100</name>
</gene>
<dbReference type="PROSITE" id="PS50234">
    <property type="entry name" value="VWFA"/>
    <property type="match status" value="1"/>
</dbReference>
<organism evidence="2">
    <name type="scientific">marine metagenome</name>
    <dbReference type="NCBI Taxonomy" id="408172"/>
    <lineage>
        <taxon>unclassified sequences</taxon>
        <taxon>metagenomes</taxon>
        <taxon>ecological metagenomes</taxon>
    </lineage>
</organism>
<dbReference type="EMBL" id="UINC01010145">
    <property type="protein sequence ID" value="SVA45246.1"/>
    <property type="molecule type" value="Genomic_DNA"/>
</dbReference>
<dbReference type="SUPFAM" id="SSF53300">
    <property type="entry name" value="vWA-like"/>
    <property type="match status" value="1"/>
</dbReference>
<dbReference type="Gene3D" id="3.40.50.410">
    <property type="entry name" value="von Willebrand factor, type A domain"/>
    <property type="match status" value="1"/>
</dbReference>
<proteinExistence type="predicted"/>